<feature type="compositionally biased region" description="Polar residues" evidence="1">
    <location>
        <begin position="95"/>
        <end position="118"/>
    </location>
</feature>
<sequence length="158" mass="17784">MSRSNQWWIPGEGIAREVITEDIQRYLGPDALVRPGTGTGEYEGQNGYWITAYRTLTSQMIQDLKMDSQRWQMENTGSRSSYQDSRTHAARQHWGPSSVTTVSGPAQNPYNQSSSISQLAGPPPADPYRNPYTVPAYEPYPPYATYSQSGYPVTIRKK</sequence>
<name>A0A9W9CL91_9PLEO</name>
<dbReference type="PANTHER" id="PTHR39609:SF1">
    <property type="entry name" value="RFEG"/>
    <property type="match status" value="1"/>
</dbReference>
<evidence type="ECO:0000313" key="3">
    <source>
        <dbReference type="Proteomes" id="UP001140560"/>
    </source>
</evidence>
<keyword evidence="3" id="KW-1185">Reference proteome</keyword>
<dbReference type="Proteomes" id="UP001140560">
    <property type="component" value="Unassembled WGS sequence"/>
</dbReference>
<evidence type="ECO:0000256" key="1">
    <source>
        <dbReference type="SAM" id="MobiDB-lite"/>
    </source>
</evidence>
<comment type="caution">
    <text evidence="2">The sequence shown here is derived from an EMBL/GenBank/DDBJ whole genome shotgun (WGS) entry which is preliminary data.</text>
</comment>
<reference evidence="2" key="1">
    <citation type="submission" date="2022-10" db="EMBL/GenBank/DDBJ databases">
        <title>Tapping the CABI collections for fungal endophytes: first genome assemblies for Collariella, Neodidymelliopsis, Ascochyta clinopodiicola, Didymella pomorum, Didymosphaeria variabile, Neocosmospora piperis and Neocucurbitaria cava.</title>
        <authorList>
            <person name="Hill R."/>
        </authorList>
    </citation>
    <scope>NUCLEOTIDE SEQUENCE</scope>
    <source>
        <strain evidence="2">IMI 356814</strain>
    </source>
</reference>
<accession>A0A9W9CL91</accession>
<dbReference type="EMBL" id="JAPEUY010000011">
    <property type="protein sequence ID" value="KAJ4368222.1"/>
    <property type="molecule type" value="Genomic_DNA"/>
</dbReference>
<protein>
    <submittedName>
        <fullName evidence="2">Uncharacterized protein</fullName>
    </submittedName>
</protein>
<organism evidence="2 3">
    <name type="scientific">Neocucurbitaria cava</name>
    <dbReference type="NCBI Taxonomy" id="798079"/>
    <lineage>
        <taxon>Eukaryota</taxon>
        <taxon>Fungi</taxon>
        <taxon>Dikarya</taxon>
        <taxon>Ascomycota</taxon>
        <taxon>Pezizomycotina</taxon>
        <taxon>Dothideomycetes</taxon>
        <taxon>Pleosporomycetidae</taxon>
        <taxon>Pleosporales</taxon>
        <taxon>Pleosporineae</taxon>
        <taxon>Cucurbitariaceae</taxon>
        <taxon>Neocucurbitaria</taxon>
    </lineage>
</organism>
<proteinExistence type="predicted"/>
<feature type="compositionally biased region" description="Polar residues" evidence="1">
    <location>
        <begin position="71"/>
        <end position="84"/>
    </location>
</feature>
<dbReference type="OrthoDB" id="4146887at2759"/>
<dbReference type="PANTHER" id="PTHR39609">
    <property type="entry name" value="RFEG-RELATED"/>
    <property type="match status" value="1"/>
</dbReference>
<gene>
    <name evidence="2" type="ORF">N0V83_006578</name>
</gene>
<evidence type="ECO:0000313" key="2">
    <source>
        <dbReference type="EMBL" id="KAJ4368222.1"/>
    </source>
</evidence>
<dbReference type="AlphaFoldDB" id="A0A9W9CL91"/>
<feature type="region of interest" description="Disordered" evidence="1">
    <location>
        <begin position="71"/>
        <end position="158"/>
    </location>
</feature>